<feature type="region of interest" description="Disordered" evidence="1">
    <location>
        <begin position="563"/>
        <end position="588"/>
    </location>
</feature>
<feature type="compositionally biased region" description="Basic residues" evidence="1">
    <location>
        <begin position="190"/>
        <end position="201"/>
    </location>
</feature>
<feature type="compositionally biased region" description="Basic and acidic residues" evidence="1">
    <location>
        <begin position="204"/>
        <end position="223"/>
    </location>
</feature>
<dbReference type="OrthoDB" id="5426563at2759"/>
<dbReference type="EMBL" id="ML996101">
    <property type="protein sequence ID" value="KAF2740189.1"/>
    <property type="molecule type" value="Genomic_DNA"/>
</dbReference>
<proteinExistence type="predicted"/>
<keyword evidence="3" id="KW-1185">Reference proteome</keyword>
<feature type="compositionally biased region" description="Basic and acidic residues" evidence="1">
    <location>
        <begin position="77"/>
        <end position="88"/>
    </location>
</feature>
<sequence length="588" mass="64611">MNWTGGSLQRHSRATNGGVVRRQKQHFAKVRTQLQNGSHESSISFRPSFSQGDNFSIGSHMPVFGLGSRRHTGHSKRIQDERAHDVLPRLKSPHPARASVERTRSKHSRCRMKPKQQRSELVPFSPDAVHAQSKRGPYEDTSAMGPEAESQSLEAHKKRLLERQDWAGLAVSRPLSMHFASKREKDGIGKRRKTEGRHAIRRGGNGEERRCRSRTHHEPGLFDARGRRNDVESVKIRIGTAALMSQTPRLNSDYVDTNGDQTREHESSDLMLFDHANENAAVGILGYGHEVAGCTDFGRTEGCDAEDGRDHVSSLSADEYQETIPLDNEVQPGKARAAHSPIHMQGIGSDFRLLQQVGGGAAESLRFVFDHRFDIPTEVSAQEEAADNAEMAKLGNRRARAHGPLTNGVLDGRAPIVDQSPWQAFLAIPEASSSRSRSEKSTLQHSCHTDQDEASDRHATVGDNTRNSSNDSISLPSLQHSRREAKWNENGVLGVGAAGLRSKRGCAQAVDENEQLWKSFVVLGKGMTDSEACSATQTGKASRLESLKEDGLDCCPRPLLAVSSPNPQAFTPHPESASRSTSRVSESV</sequence>
<dbReference type="AlphaFoldDB" id="A0A9P4V6U6"/>
<gene>
    <name evidence="2" type="ORF">EJ04DRAFT_234693</name>
</gene>
<feature type="compositionally biased region" description="Polar residues" evidence="1">
    <location>
        <begin position="462"/>
        <end position="479"/>
    </location>
</feature>
<feature type="compositionally biased region" description="Basic residues" evidence="1">
    <location>
        <begin position="104"/>
        <end position="116"/>
    </location>
</feature>
<protein>
    <submittedName>
        <fullName evidence="2">Uncharacterized protein</fullName>
    </submittedName>
</protein>
<feature type="region of interest" description="Disordered" evidence="1">
    <location>
        <begin position="1"/>
        <end position="25"/>
    </location>
</feature>
<reference evidence="2" key="1">
    <citation type="journal article" date="2020" name="Stud. Mycol.">
        <title>101 Dothideomycetes genomes: a test case for predicting lifestyles and emergence of pathogens.</title>
        <authorList>
            <person name="Haridas S."/>
            <person name="Albert R."/>
            <person name="Binder M."/>
            <person name="Bloem J."/>
            <person name="Labutti K."/>
            <person name="Salamov A."/>
            <person name="Andreopoulos B."/>
            <person name="Baker S."/>
            <person name="Barry K."/>
            <person name="Bills G."/>
            <person name="Bluhm B."/>
            <person name="Cannon C."/>
            <person name="Castanera R."/>
            <person name="Culley D."/>
            <person name="Daum C."/>
            <person name="Ezra D."/>
            <person name="Gonzalez J."/>
            <person name="Henrissat B."/>
            <person name="Kuo A."/>
            <person name="Liang C."/>
            <person name="Lipzen A."/>
            <person name="Lutzoni F."/>
            <person name="Magnuson J."/>
            <person name="Mondo S."/>
            <person name="Nolan M."/>
            <person name="Ohm R."/>
            <person name="Pangilinan J."/>
            <person name="Park H.-J."/>
            <person name="Ramirez L."/>
            <person name="Alfaro M."/>
            <person name="Sun H."/>
            <person name="Tritt A."/>
            <person name="Yoshinaga Y."/>
            <person name="Zwiers L.-H."/>
            <person name="Turgeon B."/>
            <person name="Goodwin S."/>
            <person name="Spatafora J."/>
            <person name="Crous P."/>
            <person name="Grigoriev I."/>
        </authorList>
    </citation>
    <scope>NUCLEOTIDE SEQUENCE</scope>
    <source>
        <strain evidence="2">CBS 125425</strain>
    </source>
</reference>
<feature type="region of interest" description="Disordered" evidence="1">
    <location>
        <begin position="183"/>
        <end position="223"/>
    </location>
</feature>
<feature type="region of interest" description="Disordered" evidence="1">
    <location>
        <begin position="66"/>
        <end position="154"/>
    </location>
</feature>
<name>A0A9P4V6U6_9PLEO</name>
<evidence type="ECO:0000256" key="1">
    <source>
        <dbReference type="SAM" id="MobiDB-lite"/>
    </source>
</evidence>
<evidence type="ECO:0000313" key="3">
    <source>
        <dbReference type="Proteomes" id="UP000799444"/>
    </source>
</evidence>
<feature type="compositionally biased region" description="Basic and acidic residues" evidence="1">
    <location>
        <begin position="436"/>
        <end position="460"/>
    </location>
</feature>
<accession>A0A9P4V6U6</accession>
<dbReference type="Proteomes" id="UP000799444">
    <property type="component" value="Unassembled WGS sequence"/>
</dbReference>
<feature type="region of interest" description="Disordered" evidence="1">
    <location>
        <begin position="429"/>
        <end position="485"/>
    </location>
</feature>
<organism evidence="2 3">
    <name type="scientific">Polyplosphaeria fusca</name>
    <dbReference type="NCBI Taxonomy" id="682080"/>
    <lineage>
        <taxon>Eukaryota</taxon>
        <taxon>Fungi</taxon>
        <taxon>Dikarya</taxon>
        <taxon>Ascomycota</taxon>
        <taxon>Pezizomycotina</taxon>
        <taxon>Dothideomycetes</taxon>
        <taxon>Pleosporomycetidae</taxon>
        <taxon>Pleosporales</taxon>
        <taxon>Tetraplosphaeriaceae</taxon>
        <taxon>Polyplosphaeria</taxon>
    </lineage>
</organism>
<evidence type="ECO:0000313" key="2">
    <source>
        <dbReference type="EMBL" id="KAF2740189.1"/>
    </source>
</evidence>
<comment type="caution">
    <text evidence="2">The sequence shown here is derived from an EMBL/GenBank/DDBJ whole genome shotgun (WGS) entry which is preliminary data.</text>
</comment>
<feature type="compositionally biased region" description="Low complexity" evidence="1">
    <location>
        <begin position="575"/>
        <end position="588"/>
    </location>
</feature>